<evidence type="ECO:0000259" key="1">
    <source>
        <dbReference type="Pfam" id="PF01261"/>
    </source>
</evidence>
<accession>A0ABW4JMZ3</accession>
<protein>
    <submittedName>
        <fullName evidence="2">Sugar phosphate isomerase/epimerase family protein</fullName>
    </submittedName>
</protein>
<gene>
    <name evidence="2" type="ORF">ACFSB2_20105</name>
</gene>
<keyword evidence="2" id="KW-0413">Isomerase</keyword>
<name>A0ABW4JMZ3_9BACL</name>
<dbReference type="Gene3D" id="3.20.20.150">
    <property type="entry name" value="Divalent-metal-dependent TIM barrel enzymes"/>
    <property type="match status" value="1"/>
</dbReference>
<dbReference type="Proteomes" id="UP001597079">
    <property type="component" value="Unassembled WGS sequence"/>
</dbReference>
<feature type="domain" description="Xylose isomerase-like TIM barrel" evidence="1">
    <location>
        <begin position="23"/>
        <end position="244"/>
    </location>
</feature>
<keyword evidence="3" id="KW-1185">Reference proteome</keyword>
<proteinExistence type="predicted"/>
<dbReference type="InterPro" id="IPR036237">
    <property type="entry name" value="Xyl_isomerase-like_sf"/>
</dbReference>
<comment type="caution">
    <text evidence="2">The sequence shown here is derived from an EMBL/GenBank/DDBJ whole genome shotgun (WGS) entry which is preliminary data.</text>
</comment>
<dbReference type="GO" id="GO:0016853">
    <property type="term" value="F:isomerase activity"/>
    <property type="evidence" value="ECO:0007669"/>
    <property type="project" value="UniProtKB-KW"/>
</dbReference>
<dbReference type="EMBL" id="JBHUCX010000083">
    <property type="protein sequence ID" value="MFD1676983.1"/>
    <property type="molecule type" value="Genomic_DNA"/>
</dbReference>
<evidence type="ECO:0000313" key="3">
    <source>
        <dbReference type="Proteomes" id="UP001597079"/>
    </source>
</evidence>
<dbReference type="PANTHER" id="PTHR12110:SF41">
    <property type="entry name" value="INOSOSE DEHYDRATASE"/>
    <property type="match status" value="1"/>
</dbReference>
<sequence length="247" mass="27721">MPEIGLQLYTLRELMEQDFIGTLKKVAKIGYQAVEFHHFGGMTAKELRGVVDDLGLKPLSSHVALDRLEHELEQVISESVELGLEYVVCPWLPESRRETPEAIASLASVLEKIGARCQEAGLQFAYHNHDFEFAKVGDEFALDVLFANTSANHVQAELDLYWIKRAGQDPVAYIQKYKNRCDLLHVKDMSAKDGSFDTVGQGVLPWPDIFAAAEQAGAKWYIVEQDVCPGDPLESIQTSLQFLLQQR</sequence>
<evidence type="ECO:0000313" key="2">
    <source>
        <dbReference type="EMBL" id="MFD1676983.1"/>
    </source>
</evidence>
<organism evidence="2 3">
    <name type="scientific">Alicyclobacillus fodiniaquatilis</name>
    <dbReference type="NCBI Taxonomy" id="1661150"/>
    <lineage>
        <taxon>Bacteria</taxon>
        <taxon>Bacillati</taxon>
        <taxon>Bacillota</taxon>
        <taxon>Bacilli</taxon>
        <taxon>Bacillales</taxon>
        <taxon>Alicyclobacillaceae</taxon>
        <taxon>Alicyclobacillus</taxon>
    </lineage>
</organism>
<dbReference type="PANTHER" id="PTHR12110">
    <property type="entry name" value="HYDROXYPYRUVATE ISOMERASE"/>
    <property type="match status" value="1"/>
</dbReference>
<dbReference type="InterPro" id="IPR050312">
    <property type="entry name" value="IolE/XylAMocC-like"/>
</dbReference>
<dbReference type="InterPro" id="IPR013022">
    <property type="entry name" value="Xyl_isomerase-like_TIM-brl"/>
</dbReference>
<dbReference type="Pfam" id="PF01261">
    <property type="entry name" value="AP_endonuc_2"/>
    <property type="match status" value="1"/>
</dbReference>
<reference evidence="3" key="1">
    <citation type="journal article" date="2019" name="Int. J. Syst. Evol. Microbiol.">
        <title>The Global Catalogue of Microorganisms (GCM) 10K type strain sequencing project: providing services to taxonomists for standard genome sequencing and annotation.</title>
        <authorList>
            <consortium name="The Broad Institute Genomics Platform"/>
            <consortium name="The Broad Institute Genome Sequencing Center for Infectious Disease"/>
            <person name="Wu L."/>
            <person name="Ma J."/>
        </authorList>
    </citation>
    <scope>NUCLEOTIDE SEQUENCE [LARGE SCALE GENOMIC DNA]</scope>
    <source>
        <strain evidence="3">CGMCC 1.12286</strain>
    </source>
</reference>
<dbReference type="RefSeq" id="WP_377944895.1">
    <property type="nucleotide sequence ID" value="NZ_JBHUCX010000083.1"/>
</dbReference>
<dbReference type="SUPFAM" id="SSF51658">
    <property type="entry name" value="Xylose isomerase-like"/>
    <property type="match status" value="1"/>
</dbReference>